<dbReference type="SUPFAM" id="SSF48452">
    <property type="entry name" value="TPR-like"/>
    <property type="match status" value="2"/>
</dbReference>
<dbReference type="SUPFAM" id="SSF46894">
    <property type="entry name" value="C-terminal effector domain of the bipartite response regulators"/>
    <property type="match status" value="1"/>
</dbReference>
<protein>
    <submittedName>
        <fullName evidence="8">AAA family ATPase</fullName>
    </submittedName>
</protein>
<evidence type="ECO:0000256" key="1">
    <source>
        <dbReference type="ARBA" id="ARBA00005820"/>
    </source>
</evidence>
<evidence type="ECO:0000256" key="2">
    <source>
        <dbReference type="ARBA" id="ARBA00023015"/>
    </source>
</evidence>
<dbReference type="InterPro" id="IPR019734">
    <property type="entry name" value="TPR_rpt"/>
</dbReference>
<feature type="DNA-binding region" description="OmpR/PhoB-type" evidence="5">
    <location>
        <begin position="1"/>
        <end position="88"/>
    </location>
</feature>
<gene>
    <name evidence="8" type="ORF">HKD39_14905</name>
</gene>
<dbReference type="EMBL" id="JABEND010000009">
    <property type="protein sequence ID" value="NNG36972.1"/>
    <property type="molecule type" value="Genomic_DNA"/>
</dbReference>
<dbReference type="PANTHER" id="PTHR35807:SF1">
    <property type="entry name" value="TRANSCRIPTIONAL REGULATOR REDD"/>
    <property type="match status" value="1"/>
</dbReference>
<dbReference type="PROSITE" id="PS51755">
    <property type="entry name" value="OMPR_PHOB"/>
    <property type="match status" value="1"/>
</dbReference>
<dbReference type="SMART" id="SM00028">
    <property type="entry name" value="TPR"/>
    <property type="match status" value="2"/>
</dbReference>
<dbReference type="AlphaFoldDB" id="A0A849AJH8"/>
<reference evidence="8 9" key="1">
    <citation type="submission" date="2020-05" db="EMBL/GenBank/DDBJ databases">
        <title>Nakamurella sp. DB0629 isolated from air conditioner.</title>
        <authorList>
            <person name="Kim D.H."/>
            <person name="Kim D.-U."/>
        </authorList>
    </citation>
    <scope>NUCLEOTIDE SEQUENCE [LARGE SCALE GENOMIC DNA]</scope>
    <source>
        <strain evidence="8 9">DB0629</strain>
    </source>
</reference>
<sequence length="953" mass="103102">MLGPIEVHDGTSWVPAGPAKCRAVLLCLVAHAPDVVSVEQLIDEVWGQTAPTSAMTQVHGYTMRLRRSLGRDGDSIVQTAKPGYRFTRPEAVDASVFANEVSKGSEQLRAGDVDGAREIIDHALALWRSAPDGALLGSPRASGWLESLQELHCRAREMRIDGAIRAGRHADVIADIRGQLAVDPLREQWWRLLLVALHRSGRQAEALAEYQRLRLMLADELGTEPGASLQSVHQQILQGTLPMRDEAEATQAHADQRPATQGDPEPVRQLPAATADFTGRRDAVQHIVDQLLSAGQRASPPIVVVHGAPGTGKTALAVQAARAAADAFPDAQLYLALDGTAERCRQPHEIQADLLFALGVHGANLPPTTAARAALVRSRLAGRRALLVLDDAGSEEQIRSVLPPDGASAVLVTTRRIFTMLPGSTHVELGPLPDDEALELLASVVGRDRIDRELPAARAIVAACGRLPLSVRIAGGKLLARPRWPLSVLCQRLSDETRRLHEMTLGDLDVRASVELSLRALPEPALRAFCLLGSLGPQSFPGWIMRPLLDCDDATDMLEVLVDVNLVQLMDSDPLGQPRYQLHDLLAACAVERGRELAGDDVRRAFERLLAGWLWMVQQANKRLPPSLFEPIGDAAPFPAAPVPGGEQLVADPLAWFDAERRCLLAAVRLAAEQQLPGACIALTTHLVPGYDHRARFDDWHSTHLIATQVSDPGGIAGAAVLLGLAQTHMYRGRIDTAWDLLQNALQTFDKAGHRRGRAHAYAGMVTASRLVNDLDRASYYLTPALQDATAAGDLTLRAILLCARGKLLTCQGRVAQAEPWFRQALSMARSAGDTHREAVVLREQAVMLHARGDSRQALAGLHAAAETLADIGDHHCRALALLCIAQVHADRGDERDANAAARQAATVIDKAELPIDGLDITSPPDWRQSASWDLLQRQGYPIPLYRNGAKVP</sequence>
<dbReference type="InterPro" id="IPR002182">
    <property type="entry name" value="NB-ARC"/>
</dbReference>
<dbReference type="RefSeq" id="WP_171200676.1">
    <property type="nucleotide sequence ID" value="NZ_JABEND010000009.1"/>
</dbReference>
<evidence type="ECO:0000313" key="8">
    <source>
        <dbReference type="EMBL" id="NNG36972.1"/>
    </source>
</evidence>
<dbReference type="CDD" id="cd15831">
    <property type="entry name" value="BTAD"/>
    <property type="match status" value="1"/>
</dbReference>
<dbReference type="InterPro" id="IPR036388">
    <property type="entry name" value="WH-like_DNA-bd_sf"/>
</dbReference>
<evidence type="ECO:0000313" key="9">
    <source>
        <dbReference type="Proteomes" id="UP000562984"/>
    </source>
</evidence>
<proteinExistence type="inferred from homology"/>
<dbReference type="Pfam" id="PF03704">
    <property type="entry name" value="BTAD"/>
    <property type="match status" value="1"/>
</dbReference>
<dbReference type="Gene3D" id="3.40.50.300">
    <property type="entry name" value="P-loop containing nucleotide triphosphate hydrolases"/>
    <property type="match status" value="1"/>
</dbReference>
<dbReference type="GO" id="GO:0000160">
    <property type="term" value="P:phosphorelay signal transduction system"/>
    <property type="evidence" value="ECO:0007669"/>
    <property type="project" value="InterPro"/>
</dbReference>
<dbReference type="InterPro" id="IPR003593">
    <property type="entry name" value="AAA+_ATPase"/>
</dbReference>
<dbReference type="Pfam" id="PF00486">
    <property type="entry name" value="Trans_reg_C"/>
    <property type="match status" value="1"/>
</dbReference>
<evidence type="ECO:0000256" key="6">
    <source>
        <dbReference type="SAM" id="MobiDB-lite"/>
    </source>
</evidence>
<evidence type="ECO:0000259" key="7">
    <source>
        <dbReference type="PROSITE" id="PS51755"/>
    </source>
</evidence>
<name>A0A849AJH8_9ACTN</name>
<dbReference type="InterPro" id="IPR011990">
    <property type="entry name" value="TPR-like_helical_dom_sf"/>
</dbReference>
<dbReference type="SUPFAM" id="SSF52540">
    <property type="entry name" value="P-loop containing nucleoside triphosphate hydrolases"/>
    <property type="match status" value="1"/>
</dbReference>
<feature type="domain" description="OmpR/PhoB-type" evidence="7">
    <location>
        <begin position="1"/>
        <end position="88"/>
    </location>
</feature>
<dbReference type="GO" id="GO:0043531">
    <property type="term" value="F:ADP binding"/>
    <property type="evidence" value="ECO:0007669"/>
    <property type="project" value="InterPro"/>
</dbReference>
<dbReference type="PRINTS" id="PR00364">
    <property type="entry name" value="DISEASERSIST"/>
</dbReference>
<dbReference type="GO" id="GO:0006355">
    <property type="term" value="P:regulation of DNA-templated transcription"/>
    <property type="evidence" value="ECO:0007669"/>
    <property type="project" value="InterPro"/>
</dbReference>
<evidence type="ECO:0000256" key="4">
    <source>
        <dbReference type="ARBA" id="ARBA00023163"/>
    </source>
</evidence>
<dbReference type="InterPro" id="IPR016032">
    <property type="entry name" value="Sig_transdc_resp-reg_C-effctor"/>
</dbReference>
<dbReference type="InterPro" id="IPR051677">
    <property type="entry name" value="AfsR-DnrI-RedD_regulator"/>
</dbReference>
<dbReference type="InterPro" id="IPR027417">
    <property type="entry name" value="P-loop_NTPase"/>
</dbReference>
<dbReference type="SMART" id="SM00382">
    <property type="entry name" value="AAA"/>
    <property type="match status" value="1"/>
</dbReference>
<dbReference type="Gene3D" id="1.10.10.10">
    <property type="entry name" value="Winged helix-like DNA-binding domain superfamily/Winged helix DNA-binding domain"/>
    <property type="match status" value="1"/>
</dbReference>
<dbReference type="InterPro" id="IPR005158">
    <property type="entry name" value="BTAD"/>
</dbReference>
<feature type="region of interest" description="Disordered" evidence="6">
    <location>
        <begin position="246"/>
        <end position="267"/>
    </location>
</feature>
<organism evidence="8 9">
    <name type="scientific">Nakamurella aerolata</name>
    <dbReference type="NCBI Taxonomy" id="1656892"/>
    <lineage>
        <taxon>Bacteria</taxon>
        <taxon>Bacillati</taxon>
        <taxon>Actinomycetota</taxon>
        <taxon>Actinomycetes</taxon>
        <taxon>Nakamurellales</taxon>
        <taxon>Nakamurellaceae</taxon>
        <taxon>Nakamurella</taxon>
    </lineage>
</organism>
<dbReference type="GO" id="GO:0003677">
    <property type="term" value="F:DNA binding"/>
    <property type="evidence" value="ECO:0007669"/>
    <property type="project" value="UniProtKB-UniRule"/>
</dbReference>
<keyword evidence="2" id="KW-0805">Transcription regulation</keyword>
<keyword evidence="3 5" id="KW-0238">DNA-binding</keyword>
<accession>A0A849AJH8</accession>
<dbReference type="Pfam" id="PF00931">
    <property type="entry name" value="NB-ARC"/>
    <property type="match status" value="1"/>
</dbReference>
<dbReference type="Gene3D" id="1.25.40.10">
    <property type="entry name" value="Tetratricopeptide repeat domain"/>
    <property type="match status" value="2"/>
</dbReference>
<evidence type="ECO:0000256" key="5">
    <source>
        <dbReference type="PROSITE-ProRule" id="PRU01091"/>
    </source>
</evidence>
<dbReference type="SMART" id="SM00862">
    <property type="entry name" value="Trans_reg_C"/>
    <property type="match status" value="1"/>
</dbReference>
<comment type="similarity">
    <text evidence="1">Belongs to the AfsR/DnrI/RedD regulatory family.</text>
</comment>
<dbReference type="Proteomes" id="UP000562984">
    <property type="component" value="Unassembled WGS sequence"/>
</dbReference>
<keyword evidence="9" id="KW-1185">Reference proteome</keyword>
<keyword evidence="4" id="KW-0804">Transcription</keyword>
<dbReference type="InterPro" id="IPR001867">
    <property type="entry name" value="OmpR/PhoB-type_DNA-bd"/>
</dbReference>
<comment type="caution">
    <text evidence="8">The sequence shown here is derived from an EMBL/GenBank/DDBJ whole genome shotgun (WGS) entry which is preliminary data.</text>
</comment>
<dbReference type="SMART" id="SM01043">
    <property type="entry name" value="BTAD"/>
    <property type="match status" value="1"/>
</dbReference>
<dbReference type="PANTHER" id="PTHR35807">
    <property type="entry name" value="TRANSCRIPTIONAL REGULATOR REDD-RELATED"/>
    <property type="match status" value="1"/>
</dbReference>
<evidence type="ECO:0000256" key="3">
    <source>
        <dbReference type="ARBA" id="ARBA00023125"/>
    </source>
</evidence>